<keyword evidence="3 9" id="KW-0853">WD repeat</keyword>
<dbReference type="Gene3D" id="2.130.10.10">
    <property type="entry name" value="YVTN repeat-like/Quinoprotein amine dehydrogenase"/>
    <property type="match status" value="1"/>
</dbReference>
<proteinExistence type="predicted"/>
<gene>
    <name evidence="11" type="ORF">GDO78_021235</name>
</gene>
<evidence type="ECO:0000256" key="3">
    <source>
        <dbReference type="ARBA" id="ARBA00022574"/>
    </source>
</evidence>
<dbReference type="InterPro" id="IPR036322">
    <property type="entry name" value="WD40_repeat_dom_sf"/>
</dbReference>
<protein>
    <recommendedName>
        <fullName evidence="8">WD repeat-containing protein 46</fullName>
    </recommendedName>
</protein>
<dbReference type="Pfam" id="PF08149">
    <property type="entry name" value="BING4CT"/>
    <property type="match status" value="1"/>
</dbReference>
<evidence type="ECO:0000256" key="4">
    <source>
        <dbReference type="ARBA" id="ARBA00022737"/>
    </source>
</evidence>
<comment type="function">
    <text evidence="6">Scaffold component of the nucleolar structure. Required for localization of DDX21 and NCL to the granular compartment of the nucleolus. Part of the small subunit (SSU) processome, first precursor of the small eukaryotic ribosomal subunit. During the assembly of the SSU processome in the nucleolus, many ribosome biogenesis factors, an RNA chaperone and ribosomal proteins associate with the nascent pre-rRNA and work in concert to generate RNA folding, modifications, rearrangements and cleavage as well as targeted degradation of pre-ribosomal RNA by the RNA exosome.</text>
</comment>
<dbReference type="PROSITE" id="PS50082">
    <property type="entry name" value="WD_REPEATS_2"/>
    <property type="match status" value="1"/>
</dbReference>
<dbReference type="PANTHER" id="PTHR14085">
    <property type="entry name" value="WD-REPEAT PROTEIN BING4"/>
    <property type="match status" value="1"/>
</dbReference>
<sequence length="404" mass="45990">MTQQDIANMVDITSASKHFNLLLDQFGPYRIDYSRNGKHLLLAGRRGHIASMDWQSKKLHSEINVMETVNDVSWLHTHTMFAVAQKKWLYIYDNHGVELHCIKSFNDVLRMEFLPYHFLLATCSSKDFLQYLDVSVGKQISSVCVRAGRLNVMCQNPHNAIIHLGHHNGTVSLWSPTMKDPIVKMLSHAGPVRALSVDKTGTYMASTGTDKKLKIFDLRMYNAVTTRQERRAAGSLCYSQRGLLAVGTGHLVQVYKDPHLDHKGLPYLYMSVKGPVDKLQFCPYEDVLGIGHGRGFTSMIVPGQSPLLLSFHFVLCPILRILLLQAPVRQTLMVWNVTPMRPISSDGNGRSKLYWKKFNLSLSHWTPLSLERSMPSPWNRSVRNKWKGWALILMRRLVLLLAIN</sequence>
<evidence type="ECO:0000256" key="2">
    <source>
        <dbReference type="ARBA" id="ARBA00022553"/>
    </source>
</evidence>
<dbReference type="InterPro" id="IPR012952">
    <property type="entry name" value="BING4_C_dom"/>
</dbReference>
<dbReference type="Pfam" id="PF00400">
    <property type="entry name" value="WD40"/>
    <property type="match status" value="1"/>
</dbReference>
<organism evidence="11 12">
    <name type="scientific">Eleutherodactylus coqui</name>
    <name type="common">Puerto Rican coqui</name>
    <dbReference type="NCBI Taxonomy" id="57060"/>
    <lineage>
        <taxon>Eukaryota</taxon>
        <taxon>Metazoa</taxon>
        <taxon>Chordata</taxon>
        <taxon>Craniata</taxon>
        <taxon>Vertebrata</taxon>
        <taxon>Euteleostomi</taxon>
        <taxon>Amphibia</taxon>
        <taxon>Batrachia</taxon>
        <taxon>Anura</taxon>
        <taxon>Neobatrachia</taxon>
        <taxon>Hyloidea</taxon>
        <taxon>Eleutherodactylidae</taxon>
        <taxon>Eleutherodactylinae</taxon>
        <taxon>Eleutherodactylus</taxon>
        <taxon>Eleutherodactylus</taxon>
    </lineage>
</organism>
<feature type="domain" description="BING4 C-terminal" evidence="10">
    <location>
        <begin position="266"/>
        <end position="313"/>
    </location>
</feature>
<comment type="subcellular location">
    <subcellularLocation>
        <location evidence="1">Nucleus</location>
        <location evidence="1">Nucleolus</location>
    </subcellularLocation>
</comment>
<dbReference type="AlphaFoldDB" id="A0A8J6EMD1"/>
<dbReference type="InterPro" id="IPR040315">
    <property type="entry name" value="WDR46/Utp7"/>
</dbReference>
<evidence type="ECO:0000313" key="11">
    <source>
        <dbReference type="EMBL" id="KAG9472127.1"/>
    </source>
</evidence>
<dbReference type="InterPro" id="IPR015943">
    <property type="entry name" value="WD40/YVTN_repeat-like_dom_sf"/>
</dbReference>
<dbReference type="GO" id="GO:0030686">
    <property type="term" value="C:90S preribosome"/>
    <property type="evidence" value="ECO:0007669"/>
    <property type="project" value="TreeGrafter"/>
</dbReference>
<evidence type="ECO:0000256" key="7">
    <source>
        <dbReference type="ARBA" id="ARBA00064570"/>
    </source>
</evidence>
<dbReference type="InterPro" id="IPR001680">
    <property type="entry name" value="WD40_rpt"/>
</dbReference>
<reference evidence="11" key="1">
    <citation type="thesis" date="2020" institute="ProQuest LLC" country="789 East Eisenhower Parkway, Ann Arbor, MI, USA">
        <title>Comparative Genomics and Chromosome Evolution.</title>
        <authorList>
            <person name="Mudd A.B."/>
        </authorList>
    </citation>
    <scope>NUCLEOTIDE SEQUENCE</scope>
    <source>
        <strain evidence="11">HN-11 Male</strain>
        <tissue evidence="11">Kidney and liver</tissue>
    </source>
</reference>
<dbReference type="FunFam" id="2.130.10.10:FF:000128">
    <property type="entry name" value="WD repeat domain 46"/>
    <property type="match status" value="1"/>
</dbReference>
<comment type="subunit">
    <text evidence="7">Part of the small subunit (SSU) processome, composed of more than 70 proteins and the RNA chaperone small nucleolar RNA (snoRNA) U3. Interacts with DDX21, NCL, NOP2 and EBNA1BP2.</text>
</comment>
<dbReference type="OrthoDB" id="10251154at2759"/>
<keyword evidence="2" id="KW-0597">Phosphoprotein</keyword>
<evidence type="ECO:0000256" key="6">
    <source>
        <dbReference type="ARBA" id="ARBA00059061"/>
    </source>
</evidence>
<accession>A0A8J6EMD1</accession>
<evidence type="ECO:0000259" key="10">
    <source>
        <dbReference type="SMART" id="SM01033"/>
    </source>
</evidence>
<dbReference type="SMART" id="SM01033">
    <property type="entry name" value="BING4CT"/>
    <property type="match status" value="1"/>
</dbReference>
<name>A0A8J6EMD1_ELECQ</name>
<keyword evidence="5" id="KW-0539">Nucleus</keyword>
<dbReference type="Proteomes" id="UP000770717">
    <property type="component" value="Unassembled WGS sequence"/>
</dbReference>
<dbReference type="GO" id="GO:0032040">
    <property type="term" value="C:small-subunit processome"/>
    <property type="evidence" value="ECO:0007669"/>
    <property type="project" value="TreeGrafter"/>
</dbReference>
<dbReference type="SUPFAM" id="SSF50978">
    <property type="entry name" value="WD40 repeat-like"/>
    <property type="match status" value="1"/>
</dbReference>
<comment type="caution">
    <text evidence="11">The sequence shown here is derived from an EMBL/GenBank/DDBJ whole genome shotgun (WGS) entry which is preliminary data.</text>
</comment>
<evidence type="ECO:0000256" key="9">
    <source>
        <dbReference type="PROSITE-ProRule" id="PRU00221"/>
    </source>
</evidence>
<evidence type="ECO:0000256" key="5">
    <source>
        <dbReference type="ARBA" id="ARBA00023242"/>
    </source>
</evidence>
<evidence type="ECO:0000256" key="8">
    <source>
        <dbReference type="ARBA" id="ARBA00070552"/>
    </source>
</evidence>
<evidence type="ECO:0000313" key="12">
    <source>
        <dbReference type="Proteomes" id="UP000770717"/>
    </source>
</evidence>
<dbReference type="SMART" id="SM00320">
    <property type="entry name" value="WD40"/>
    <property type="match status" value="3"/>
</dbReference>
<dbReference type="EMBL" id="WNTK01000074">
    <property type="protein sequence ID" value="KAG9472127.1"/>
    <property type="molecule type" value="Genomic_DNA"/>
</dbReference>
<dbReference type="GO" id="GO:0000462">
    <property type="term" value="P:maturation of SSU-rRNA from tricistronic rRNA transcript (SSU-rRNA, 5.8S rRNA, LSU-rRNA)"/>
    <property type="evidence" value="ECO:0007669"/>
    <property type="project" value="TreeGrafter"/>
</dbReference>
<dbReference type="PANTHER" id="PTHR14085:SF3">
    <property type="entry name" value="WD REPEAT-CONTAINING PROTEIN 46"/>
    <property type="match status" value="1"/>
</dbReference>
<keyword evidence="4" id="KW-0677">Repeat</keyword>
<feature type="repeat" description="WD" evidence="9">
    <location>
        <begin position="185"/>
        <end position="226"/>
    </location>
</feature>
<evidence type="ECO:0000256" key="1">
    <source>
        <dbReference type="ARBA" id="ARBA00004604"/>
    </source>
</evidence>
<keyword evidence="12" id="KW-1185">Reference proteome</keyword>